<dbReference type="GO" id="GO:0008270">
    <property type="term" value="F:zinc ion binding"/>
    <property type="evidence" value="ECO:0007669"/>
    <property type="project" value="UniProtKB-KW"/>
</dbReference>
<dbReference type="InterPro" id="IPR052453">
    <property type="entry name" value="CONSTANS-like_ZF"/>
</dbReference>
<keyword evidence="6 8" id="KW-0539">Nucleus</keyword>
<evidence type="ECO:0000256" key="4">
    <source>
        <dbReference type="ARBA" id="ARBA00022771"/>
    </source>
</evidence>
<evidence type="ECO:0000259" key="10">
    <source>
        <dbReference type="PROSITE" id="PS51017"/>
    </source>
</evidence>
<evidence type="ECO:0000256" key="8">
    <source>
        <dbReference type="PROSITE-ProRule" id="PRU00357"/>
    </source>
</evidence>
<keyword evidence="3" id="KW-0479">Metal-binding</keyword>
<evidence type="ECO:0000256" key="6">
    <source>
        <dbReference type="ARBA" id="ARBA00023242"/>
    </source>
</evidence>
<feature type="domain" description="B box-type" evidence="9">
    <location>
        <begin position="12"/>
        <end position="59"/>
    </location>
</feature>
<sequence>MNPANSAAMRGKTARACDSCLKRRAQWFCAADDAFLCRGCDSSVHSANQLASRHLRVRINNYDSSSIVSTTSTIADAQCLATPAWHQGFTRKARTPRATNNNNSSKFVKEDKKVLMMNPPLPRQLLVPLMEEEGNNNNNNEEEEEEEEHELQCSVPVFDLCDINTDGNIITGFLHDPDANYDFVEFAADVESLLAAEEGHADHQNPVKIKDEEAEEEELGIANCYFSPDFEESLMGWDFDYDLPVIEEDKEEEEKKPVVEASHDSVINTSGNLMMISNETQQERRNMSLRLNHEAVMAAWATQGSPWTTGSRPSVLLNPKDYWLHCMGTNMHCEQYGGVRGQMGCSTDDRGREARVSRYREKRRTRLFSKKIRYEVRKLNAEKRPRLKGRFVKRTTTTCLSFAGTNFLTNK</sequence>
<feature type="domain" description="CCT" evidence="10">
    <location>
        <begin position="352"/>
        <end position="394"/>
    </location>
</feature>
<dbReference type="CDD" id="cd19821">
    <property type="entry name" value="Bbox1_BBX-like"/>
    <property type="match status" value="1"/>
</dbReference>
<reference evidence="11 12" key="1">
    <citation type="journal article" date="2020" name="Nat. Commun.">
        <title>Genome of Tripterygium wilfordii and identification of cytochrome P450 involved in triptolide biosynthesis.</title>
        <authorList>
            <person name="Tu L."/>
            <person name="Su P."/>
            <person name="Zhang Z."/>
            <person name="Gao L."/>
            <person name="Wang J."/>
            <person name="Hu T."/>
            <person name="Zhou J."/>
            <person name="Zhang Y."/>
            <person name="Zhao Y."/>
            <person name="Liu Y."/>
            <person name="Song Y."/>
            <person name="Tong Y."/>
            <person name="Lu Y."/>
            <person name="Yang J."/>
            <person name="Xu C."/>
            <person name="Jia M."/>
            <person name="Peters R.J."/>
            <person name="Huang L."/>
            <person name="Gao W."/>
        </authorList>
    </citation>
    <scope>NUCLEOTIDE SEQUENCE [LARGE SCALE GENOMIC DNA]</scope>
    <source>
        <strain evidence="12">cv. XIE 37</strain>
        <tissue evidence="11">Leaf</tissue>
    </source>
</reference>
<gene>
    <name evidence="11" type="ORF">HS088_TW15G00016</name>
</gene>
<dbReference type="PROSITE" id="PS50119">
    <property type="entry name" value="ZF_BBOX"/>
    <property type="match status" value="1"/>
</dbReference>
<dbReference type="SMART" id="SM00336">
    <property type="entry name" value="BBOX"/>
    <property type="match status" value="1"/>
</dbReference>
<evidence type="ECO:0000259" key="9">
    <source>
        <dbReference type="PROSITE" id="PS50119"/>
    </source>
</evidence>
<keyword evidence="12" id="KW-1185">Reference proteome</keyword>
<dbReference type="InterPro" id="IPR010402">
    <property type="entry name" value="CCT_domain"/>
</dbReference>
<proteinExistence type="inferred from homology"/>
<dbReference type="InterPro" id="IPR000315">
    <property type="entry name" value="Znf_B-box"/>
</dbReference>
<comment type="caution">
    <text evidence="11">The sequence shown here is derived from an EMBL/GenBank/DDBJ whole genome shotgun (WGS) entry which is preliminary data.</text>
</comment>
<dbReference type="Proteomes" id="UP000593562">
    <property type="component" value="Unassembled WGS sequence"/>
</dbReference>
<evidence type="ECO:0000256" key="2">
    <source>
        <dbReference type="ARBA" id="ARBA00010024"/>
    </source>
</evidence>
<dbReference type="Pfam" id="PF06203">
    <property type="entry name" value="CCT"/>
    <property type="match status" value="1"/>
</dbReference>
<comment type="subcellular location">
    <subcellularLocation>
        <location evidence="1 8">Nucleus</location>
    </subcellularLocation>
</comment>
<name>A0A7J7CKD6_TRIWF</name>
<dbReference type="GO" id="GO:0006355">
    <property type="term" value="P:regulation of DNA-templated transcription"/>
    <property type="evidence" value="ECO:0007669"/>
    <property type="project" value="TreeGrafter"/>
</dbReference>
<dbReference type="Pfam" id="PF00643">
    <property type="entry name" value="zf-B_box"/>
    <property type="match status" value="1"/>
</dbReference>
<dbReference type="InParanoid" id="A0A7J7CKD6"/>
<evidence type="ECO:0000256" key="1">
    <source>
        <dbReference type="ARBA" id="ARBA00004123"/>
    </source>
</evidence>
<dbReference type="PROSITE" id="PS51017">
    <property type="entry name" value="CCT"/>
    <property type="match status" value="1"/>
</dbReference>
<keyword evidence="5" id="KW-0862">Zinc</keyword>
<dbReference type="GO" id="GO:0005634">
    <property type="term" value="C:nucleus"/>
    <property type="evidence" value="ECO:0007669"/>
    <property type="project" value="UniProtKB-SubCell"/>
</dbReference>
<dbReference type="AlphaFoldDB" id="A0A7J7CKD6"/>
<comment type="similarity">
    <text evidence="2">Belongs to the CONSTANS family.</text>
</comment>
<evidence type="ECO:0000256" key="7">
    <source>
        <dbReference type="PROSITE-ProRule" id="PRU00024"/>
    </source>
</evidence>
<protein>
    <submittedName>
        <fullName evidence="11">Zinc finger protein CONSTANS-LIKE 16-like</fullName>
    </submittedName>
</protein>
<evidence type="ECO:0000256" key="5">
    <source>
        <dbReference type="ARBA" id="ARBA00022833"/>
    </source>
</evidence>
<dbReference type="EMBL" id="JAAARO010000015">
    <property type="protein sequence ID" value="KAF5734524.1"/>
    <property type="molecule type" value="Genomic_DNA"/>
</dbReference>
<dbReference type="PANTHER" id="PTHR31874">
    <property type="entry name" value="CCT MOTIF FAMILY PROTEIN, EXPRESSED"/>
    <property type="match status" value="1"/>
</dbReference>
<dbReference type="OrthoDB" id="153872at2759"/>
<dbReference type="InterPro" id="IPR049808">
    <property type="entry name" value="CONSTANS-like_Bbox1"/>
</dbReference>
<evidence type="ECO:0000313" key="11">
    <source>
        <dbReference type="EMBL" id="KAF5734524.1"/>
    </source>
</evidence>
<accession>A0A7J7CKD6</accession>
<evidence type="ECO:0000313" key="12">
    <source>
        <dbReference type="Proteomes" id="UP000593562"/>
    </source>
</evidence>
<dbReference type="PANTHER" id="PTHR31874:SF55">
    <property type="entry name" value="ZINC FINGER PROTEIN CONSTANS-LIKE 7"/>
    <property type="match status" value="1"/>
</dbReference>
<evidence type="ECO:0000256" key="3">
    <source>
        <dbReference type="ARBA" id="ARBA00022723"/>
    </source>
</evidence>
<keyword evidence="4 7" id="KW-0863">Zinc-finger</keyword>
<organism evidence="11 12">
    <name type="scientific">Tripterygium wilfordii</name>
    <name type="common">Thunder God vine</name>
    <dbReference type="NCBI Taxonomy" id="458696"/>
    <lineage>
        <taxon>Eukaryota</taxon>
        <taxon>Viridiplantae</taxon>
        <taxon>Streptophyta</taxon>
        <taxon>Embryophyta</taxon>
        <taxon>Tracheophyta</taxon>
        <taxon>Spermatophyta</taxon>
        <taxon>Magnoliopsida</taxon>
        <taxon>eudicotyledons</taxon>
        <taxon>Gunneridae</taxon>
        <taxon>Pentapetalae</taxon>
        <taxon>rosids</taxon>
        <taxon>fabids</taxon>
        <taxon>Celastrales</taxon>
        <taxon>Celastraceae</taxon>
        <taxon>Tripterygium</taxon>
    </lineage>
</organism>